<dbReference type="SMART" id="SM00357">
    <property type="entry name" value="CSP"/>
    <property type="match status" value="2"/>
</dbReference>
<dbReference type="InterPro" id="IPR012340">
    <property type="entry name" value="NA-bd_OB-fold"/>
</dbReference>
<name>A0ABW9MCQ5_9FIRM</name>
<dbReference type="InterPro" id="IPR013223">
    <property type="entry name" value="RNase_B_OB_dom"/>
</dbReference>
<evidence type="ECO:0000313" key="11">
    <source>
        <dbReference type="Proteomes" id="UP001637994"/>
    </source>
</evidence>
<dbReference type="SUPFAM" id="SSF50249">
    <property type="entry name" value="Nucleic acid-binding proteins"/>
    <property type="match status" value="4"/>
</dbReference>
<proteinExistence type="inferred from homology"/>
<keyword evidence="7 8" id="KW-0694">RNA-binding</keyword>
<comment type="similarity">
    <text evidence="8">Belongs to the RNR ribonuclease family. RNase R subfamily.</text>
</comment>
<keyword evidence="6 8" id="KW-0269">Exonuclease</keyword>
<evidence type="ECO:0000313" key="10">
    <source>
        <dbReference type="EMBL" id="MFO3667098.1"/>
    </source>
</evidence>
<dbReference type="EC" id="3.1.13.1" evidence="8"/>
<dbReference type="Pfam" id="PF08206">
    <property type="entry name" value="OB_RNB"/>
    <property type="match status" value="1"/>
</dbReference>
<comment type="caution">
    <text evidence="10">The sequence shown here is derived from an EMBL/GenBank/DDBJ whole genome shotgun (WGS) entry which is preliminary data.</text>
</comment>
<dbReference type="InterPro" id="IPR011129">
    <property type="entry name" value="CSD"/>
</dbReference>
<evidence type="ECO:0000256" key="8">
    <source>
        <dbReference type="HAMAP-Rule" id="MF_01895"/>
    </source>
</evidence>
<dbReference type="PROSITE" id="PS01175">
    <property type="entry name" value="RIBONUCLEASE_II"/>
    <property type="match status" value="1"/>
</dbReference>
<dbReference type="Pfam" id="PF17876">
    <property type="entry name" value="CSD2"/>
    <property type="match status" value="1"/>
</dbReference>
<comment type="catalytic activity">
    <reaction evidence="1 8">
        <text>Exonucleolytic cleavage in the 3'- to 5'-direction to yield nucleoside 5'-phosphates.</text>
        <dbReference type="EC" id="3.1.13.1"/>
    </reaction>
</comment>
<sequence>MNIKELILNLVYDEDYIPMTLKELETYLKADKYTKKGIKDIVDELEKNDKIRISNKKRIMPLTEEEINLKGTISLASGGYGFFISDNKDFDDVYIAKDKLSGAHNNDKVKIKILRDKEDDKNAEGQVIEILERANEEIIGTYQANKGFGFVVADKGFSDDIYVDQKYSKGAKDKDKVVVEIISYPKNNNPEGRITEIIGSKNDKNIDVLSIIRQNKIPTEFSKQTKKEILYIADQVSENELKDRKDLSELYTVTIDGRDSKDFDDAISIEKSDDNYDLYVHIADVSHYVKEGTALDKDAYDRGNSTYLYNIVIPMLPEKLSNGICSLNPGEVRLTLTARMTIDPKGKVLDYEFYKSYIKSDKRLVYDDVNNFLEGDDGVYDDDLLKEKLKDFNKLHKILKKSRDKRGSIDFNFEESQIDVSDTGKVLNIEALDRGPGNKMIEEFMLIANETVATLFAYMDFPFIYRIHEKPADEKIEAFKKALNAMGYNIRGSELHPKDFQNILKEVEGKKEEQIVNILMLRTMKKAKYANYSDIHFGLSTSFYTHFTAPIRRYPDLIVHRLLKAYIENKLMGKNQISLTNRLEDAADHLSITERRSEQTEREVEDFYKCKYMKKYIGEIFTGRISSITEFGMFIELENTVEGLFMYKFSDDRYEYIEDSLQTFNVDTKKYYQIGQEVRVMVTNVDLYKKDIDFYLEERDETFSQ</sequence>
<dbReference type="PANTHER" id="PTHR23355">
    <property type="entry name" value="RIBONUCLEASE"/>
    <property type="match status" value="1"/>
</dbReference>
<evidence type="ECO:0000256" key="2">
    <source>
        <dbReference type="ARBA" id="ARBA00004496"/>
    </source>
</evidence>
<evidence type="ECO:0000256" key="5">
    <source>
        <dbReference type="ARBA" id="ARBA00022801"/>
    </source>
</evidence>
<dbReference type="PANTHER" id="PTHR23355:SF9">
    <property type="entry name" value="DIS3-LIKE EXONUCLEASE 2"/>
    <property type="match status" value="1"/>
</dbReference>
<dbReference type="InterPro" id="IPR003029">
    <property type="entry name" value="S1_domain"/>
</dbReference>
<gene>
    <name evidence="8 10" type="primary">rnr</name>
    <name evidence="10" type="ORF">ACCQ42_04870</name>
</gene>
<comment type="subcellular location">
    <subcellularLocation>
        <location evidence="2 8">Cytoplasm</location>
    </subcellularLocation>
</comment>
<dbReference type="Pfam" id="PF00773">
    <property type="entry name" value="RNB"/>
    <property type="match status" value="1"/>
</dbReference>
<evidence type="ECO:0000256" key="4">
    <source>
        <dbReference type="ARBA" id="ARBA00022722"/>
    </source>
</evidence>
<dbReference type="NCBIfam" id="TIGR02063">
    <property type="entry name" value="RNase_R"/>
    <property type="match status" value="1"/>
</dbReference>
<feature type="domain" description="S1 motif" evidence="9">
    <location>
        <begin position="618"/>
        <end position="697"/>
    </location>
</feature>
<keyword evidence="11" id="KW-1185">Reference proteome</keyword>
<dbReference type="InterPro" id="IPR022966">
    <property type="entry name" value="RNase_II/R_CS"/>
</dbReference>
<dbReference type="Gene3D" id="2.40.50.140">
    <property type="entry name" value="Nucleic acid-binding proteins"/>
    <property type="match status" value="3"/>
</dbReference>
<dbReference type="Proteomes" id="UP001637994">
    <property type="component" value="Unassembled WGS sequence"/>
</dbReference>
<accession>A0ABW9MCQ5</accession>
<dbReference type="GO" id="GO:0008859">
    <property type="term" value="F:exoribonuclease II activity"/>
    <property type="evidence" value="ECO:0007669"/>
    <property type="project" value="UniProtKB-EC"/>
</dbReference>
<dbReference type="InterPro" id="IPR001900">
    <property type="entry name" value="RNase_II/R"/>
</dbReference>
<reference evidence="10 11" key="1">
    <citation type="journal article" date="2025" name="Anaerobe">
        <title>Description of Anaerococcus kampingiae sp. nov., Anaerococcus groningensis sp. nov., Anaerococcus martiniensis sp. nov., and Anaerococcus cruorum sp. nov., isolated from human clinical specimens.</title>
        <authorList>
            <person name="Boiten K.E."/>
            <person name="Meijer J."/>
            <person name="van Wezel E.M."/>
            <person name="Veloo A.C.M."/>
        </authorList>
    </citation>
    <scope>NUCLEOTIDE SEQUENCE [LARGE SCALE GENOMIC DNA]</scope>
    <source>
        <strain evidence="10 11">ENR0874</strain>
    </source>
</reference>
<dbReference type="InterPro" id="IPR004476">
    <property type="entry name" value="RNase_II/RNase_R"/>
</dbReference>
<keyword evidence="3 8" id="KW-0963">Cytoplasm</keyword>
<dbReference type="HAMAP" id="MF_01895">
    <property type="entry name" value="RNase_R"/>
    <property type="match status" value="1"/>
</dbReference>
<dbReference type="InterPro" id="IPR040476">
    <property type="entry name" value="CSD2"/>
</dbReference>
<dbReference type="InterPro" id="IPR011805">
    <property type="entry name" value="RNase_R"/>
</dbReference>
<evidence type="ECO:0000259" key="9">
    <source>
        <dbReference type="PROSITE" id="PS50126"/>
    </source>
</evidence>
<dbReference type="InterPro" id="IPR050180">
    <property type="entry name" value="RNR_Ribonuclease"/>
</dbReference>
<dbReference type="EMBL" id="JBGMEF010000018">
    <property type="protein sequence ID" value="MFO3667098.1"/>
    <property type="molecule type" value="Genomic_DNA"/>
</dbReference>
<dbReference type="NCBIfam" id="TIGR00358">
    <property type="entry name" value="3_prime_RNase"/>
    <property type="match status" value="1"/>
</dbReference>
<protein>
    <recommendedName>
        <fullName evidence="8">Ribonuclease R</fullName>
        <shortName evidence="8">RNase R</shortName>
        <ecNumber evidence="8">3.1.13.1</ecNumber>
    </recommendedName>
</protein>
<dbReference type="PROSITE" id="PS50126">
    <property type="entry name" value="S1"/>
    <property type="match status" value="1"/>
</dbReference>
<evidence type="ECO:0000256" key="6">
    <source>
        <dbReference type="ARBA" id="ARBA00022839"/>
    </source>
</evidence>
<dbReference type="RefSeq" id="WP_106460304.1">
    <property type="nucleotide sequence ID" value="NZ_JBGMEF010000018.1"/>
</dbReference>
<evidence type="ECO:0000256" key="1">
    <source>
        <dbReference type="ARBA" id="ARBA00001849"/>
    </source>
</evidence>
<evidence type="ECO:0000256" key="7">
    <source>
        <dbReference type="ARBA" id="ARBA00022884"/>
    </source>
</evidence>
<evidence type="ECO:0000256" key="3">
    <source>
        <dbReference type="ARBA" id="ARBA00022490"/>
    </source>
</evidence>
<keyword evidence="5 8" id="KW-0378">Hydrolase</keyword>
<comment type="function">
    <text evidence="8">3'-5' exoribonuclease that releases 5'-nucleoside monophosphates and is involved in maturation of structured RNAs.</text>
</comment>
<keyword evidence="4 8" id="KW-0540">Nuclease</keyword>
<dbReference type="CDD" id="cd04471">
    <property type="entry name" value="S1_RNase_R"/>
    <property type="match status" value="1"/>
</dbReference>
<dbReference type="SMART" id="SM00955">
    <property type="entry name" value="RNB"/>
    <property type="match status" value="1"/>
</dbReference>
<dbReference type="SMART" id="SM00316">
    <property type="entry name" value="S1"/>
    <property type="match status" value="1"/>
</dbReference>
<organism evidence="10 11">
    <name type="scientific">Anaerococcus kampingae</name>
    <dbReference type="NCBI Taxonomy" id="3115614"/>
    <lineage>
        <taxon>Bacteria</taxon>
        <taxon>Bacillati</taxon>
        <taxon>Bacillota</taxon>
        <taxon>Tissierellia</taxon>
        <taxon>Tissierellales</taxon>
        <taxon>Peptoniphilaceae</taxon>
        <taxon>Anaerococcus</taxon>
    </lineage>
</organism>
<dbReference type="Pfam" id="PF00575">
    <property type="entry name" value="S1"/>
    <property type="match status" value="1"/>
</dbReference>